<evidence type="ECO:0000256" key="2">
    <source>
        <dbReference type="ARBA" id="ARBA00022475"/>
    </source>
</evidence>
<keyword evidence="9" id="KW-1185">Reference proteome</keyword>
<feature type="transmembrane region" description="Helical" evidence="7">
    <location>
        <begin position="179"/>
        <end position="197"/>
    </location>
</feature>
<evidence type="ECO:0000256" key="6">
    <source>
        <dbReference type="ARBA" id="ARBA00023136"/>
    </source>
</evidence>
<dbReference type="RefSeq" id="WP_219041958.1">
    <property type="nucleotide sequence ID" value="NZ_JAHWDQ010000001.1"/>
</dbReference>
<feature type="transmembrane region" description="Helical" evidence="7">
    <location>
        <begin position="67"/>
        <end position="84"/>
    </location>
</feature>
<feature type="transmembrane region" description="Helical" evidence="7">
    <location>
        <begin position="120"/>
        <end position="141"/>
    </location>
</feature>
<sequence length="356" mass="38267">MTEIVLVAFSLCFGSLFLLIKFAPLIGLLDHPGGRKQHTKPTPLVGGLAIQIGMLALLLVPSFWDSSYFWLPIISSVVVALGLFDDRFGIDYRVRFIAHMLAGLMMALVAGNVLSSLGDLLGLGVVYLGLMGLGATMFAVASGINALNLIDGLDGLASGMVFIPMLIMCFLSAEAGLEIQALVTAVISASLFAFMLFNSRFPWNSKARIFLGDAGSGALGFAVVWIMIDLAQSGVIHPITALYLLGIPLFDTAGVIVRRRLAGRSPALAGRDHMHHILKDAGMSTNSVAFVLQLSTLLFALLGVKLVQSNLPEWVAFVIYLGFLCSYLWITRSADQLSVKVEKLLSLSTRYARKSA</sequence>
<dbReference type="PANTHER" id="PTHR22926:SF3">
    <property type="entry name" value="UNDECAPRENYL-PHOSPHATE ALPHA-N-ACETYLGLUCOSAMINYL 1-PHOSPHATE TRANSFERASE"/>
    <property type="match status" value="1"/>
</dbReference>
<feature type="transmembrane region" description="Helical" evidence="7">
    <location>
        <begin position="209"/>
        <end position="228"/>
    </location>
</feature>
<feature type="transmembrane region" description="Helical" evidence="7">
    <location>
        <begin position="234"/>
        <end position="257"/>
    </location>
</feature>
<evidence type="ECO:0000256" key="1">
    <source>
        <dbReference type="ARBA" id="ARBA00004651"/>
    </source>
</evidence>
<dbReference type="Proteomes" id="UP001166291">
    <property type="component" value="Unassembled WGS sequence"/>
</dbReference>
<dbReference type="PANTHER" id="PTHR22926">
    <property type="entry name" value="PHOSPHO-N-ACETYLMURAMOYL-PENTAPEPTIDE-TRANSFERASE"/>
    <property type="match status" value="1"/>
</dbReference>
<gene>
    <name evidence="8" type="ORF">KXJ70_02980</name>
</gene>
<evidence type="ECO:0000256" key="3">
    <source>
        <dbReference type="ARBA" id="ARBA00022679"/>
    </source>
</evidence>
<protein>
    <submittedName>
        <fullName evidence="8">Undecaprenyl/decaprenyl-phosphate alpha-N-acetylglucosaminyl 1-phosphate transferase</fullName>
    </submittedName>
</protein>
<dbReference type="InterPro" id="IPR000715">
    <property type="entry name" value="Glycosyl_transferase_4"/>
</dbReference>
<dbReference type="Pfam" id="PF00953">
    <property type="entry name" value="Glycos_transf_4"/>
    <property type="match status" value="1"/>
</dbReference>
<dbReference type="EMBL" id="JAHWDQ010000001">
    <property type="protein sequence ID" value="MBW2939718.1"/>
    <property type="molecule type" value="Genomic_DNA"/>
</dbReference>
<reference evidence="8" key="1">
    <citation type="submission" date="2021-07" db="EMBL/GenBank/DDBJ databases">
        <title>Zhongshania sp. CAU 1632 isolated from seawater.</title>
        <authorList>
            <person name="Kim W."/>
        </authorList>
    </citation>
    <scope>NUCLEOTIDE SEQUENCE</scope>
    <source>
        <strain evidence="8">CAU 1632</strain>
    </source>
</reference>
<feature type="transmembrane region" description="Helical" evidence="7">
    <location>
        <begin position="41"/>
        <end position="61"/>
    </location>
</feature>
<evidence type="ECO:0000313" key="9">
    <source>
        <dbReference type="Proteomes" id="UP001166291"/>
    </source>
</evidence>
<feature type="transmembrane region" description="Helical" evidence="7">
    <location>
        <begin position="6"/>
        <end position="29"/>
    </location>
</feature>
<comment type="subcellular location">
    <subcellularLocation>
        <location evidence="1">Cell membrane</location>
        <topology evidence="1">Multi-pass membrane protein</topology>
    </subcellularLocation>
</comment>
<keyword evidence="6 7" id="KW-0472">Membrane</keyword>
<accession>A0ABS6VN27</accession>
<evidence type="ECO:0000313" key="8">
    <source>
        <dbReference type="EMBL" id="MBW2939718.1"/>
    </source>
</evidence>
<keyword evidence="2" id="KW-1003">Cell membrane</keyword>
<keyword evidence="4 7" id="KW-0812">Transmembrane</keyword>
<comment type="caution">
    <text evidence="8">The sequence shown here is derived from an EMBL/GenBank/DDBJ whole genome shotgun (WGS) entry which is preliminary data.</text>
</comment>
<evidence type="ECO:0000256" key="7">
    <source>
        <dbReference type="SAM" id="Phobius"/>
    </source>
</evidence>
<dbReference type="PROSITE" id="PS01348">
    <property type="entry name" value="MRAY_2"/>
    <property type="match status" value="1"/>
</dbReference>
<evidence type="ECO:0000256" key="4">
    <source>
        <dbReference type="ARBA" id="ARBA00022692"/>
    </source>
</evidence>
<feature type="transmembrane region" description="Helical" evidence="7">
    <location>
        <begin position="96"/>
        <end position="114"/>
    </location>
</feature>
<keyword evidence="3 8" id="KW-0808">Transferase</keyword>
<feature type="transmembrane region" description="Helical" evidence="7">
    <location>
        <begin position="314"/>
        <end position="330"/>
    </location>
</feature>
<organism evidence="8 9">
    <name type="scientific">Zhongshania aquimaris</name>
    <dbReference type="NCBI Taxonomy" id="2857107"/>
    <lineage>
        <taxon>Bacteria</taxon>
        <taxon>Pseudomonadati</taxon>
        <taxon>Pseudomonadota</taxon>
        <taxon>Gammaproteobacteria</taxon>
        <taxon>Cellvibrionales</taxon>
        <taxon>Spongiibacteraceae</taxon>
        <taxon>Zhongshania</taxon>
    </lineage>
</organism>
<name>A0ABS6VN27_9GAMM</name>
<proteinExistence type="predicted"/>
<feature type="transmembrane region" description="Helical" evidence="7">
    <location>
        <begin position="288"/>
        <end position="308"/>
    </location>
</feature>
<keyword evidence="5 7" id="KW-1133">Transmembrane helix</keyword>
<dbReference type="GO" id="GO:0016740">
    <property type="term" value="F:transferase activity"/>
    <property type="evidence" value="ECO:0007669"/>
    <property type="project" value="UniProtKB-KW"/>
</dbReference>
<dbReference type="InterPro" id="IPR018480">
    <property type="entry name" value="PNAcMuramoyl-5peptid_Trfase_CS"/>
</dbReference>
<dbReference type="CDD" id="cd06853">
    <property type="entry name" value="GT_WecA_like"/>
    <property type="match status" value="1"/>
</dbReference>
<evidence type="ECO:0000256" key="5">
    <source>
        <dbReference type="ARBA" id="ARBA00022989"/>
    </source>
</evidence>